<accession>A0A1I4I3L3</accession>
<keyword evidence="1" id="KW-0812">Transmembrane</keyword>
<keyword evidence="1" id="KW-0472">Membrane</keyword>
<keyword evidence="1" id="KW-1133">Transmembrane helix</keyword>
<dbReference type="Proteomes" id="UP000199520">
    <property type="component" value="Unassembled WGS sequence"/>
</dbReference>
<reference evidence="3" key="1">
    <citation type="submission" date="2016-10" db="EMBL/GenBank/DDBJ databases">
        <authorList>
            <person name="Varghese N."/>
            <person name="Submissions S."/>
        </authorList>
    </citation>
    <scope>NUCLEOTIDE SEQUENCE [LARGE SCALE GENOMIC DNA]</scope>
    <source>
        <strain evidence="3">DSM 13327</strain>
    </source>
</reference>
<evidence type="ECO:0000313" key="3">
    <source>
        <dbReference type="Proteomes" id="UP000199520"/>
    </source>
</evidence>
<evidence type="ECO:0000313" key="2">
    <source>
        <dbReference type="EMBL" id="SFL48503.1"/>
    </source>
</evidence>
<dbReference type="EMBL" id="FOTS01000006">
    <property type="protein sequence ID" value="SFL48503.1"/>
    <property type="molecule type" value="Genomic_DNA"/>
</dbReference>
<keyword evidence="3" id="KW-1185">Reference proteome</keyword>
<dbReference type="AlphaFoldDB" id="A0A1I4I3L3"/>
<evidence type="ECO:0000256" key="1">
    <source>
        <dbReference type="SAM" id="Phobius"/>
    </source>
</evidence>
<protein>
    <submittedName>
        <fullName evidence="2">Uncharacterized protein</fullName>
    </submittedName>
</protein>
<organism evidence="2 3">
    <name type="scientific">Pelosinus propionicus DSM 13327</name>
    <dbReference type="NCBI Taxonomy" id="1123291"/>
    <lineage>
        <taxon>Bacteria</taxon>
        <taxon>Bacillati</taxon>
        <taxon>Bacillota</taxon>
        <taxon>Negativicutes</taxon>
        <taxon>Selenomonadales</taxon>
        <taxon>Sporomusaceae</taxon>
        <taxon>Pelosinus</taxon>
    </lineage>
</organism>
<sequence>MIKMNETEESWKESPIVIFAGVLVVYTVSHSIMVLFS</sequence>
<feature type="transmembrane region" description="Helical" evidence="1">
    <location>
        <begin position="16"/>
        <end position="36"/>
    </location>
</feature>
<proteinExistence type="predicted"/>
<name>A0A1I4I3L3_9FIRM</name>
<gene>
    <name evidence="2" type="ORF">SAMN04490355_100663</name>
</gene>